<keyword evidence="5 9" id="KW-0798">TonB box</keyword>
<evidence type="ECO:0000256" key="1">
    <source>
        <dbReference type="ARBA" id="ARBA00004571"/>
    </source>
</evidence>
<dbReference type="InterPro" id="IPR036942">
    <property type="entry name" value="Beta-barrel_TonB_sf"/>
</dbReference>
<evidence type="ECO:0000256" key="4">
    <source>
        <dbReference type="ARBA" id="ARBA00022692"/>
    </source>
</evidence>
<evidence type="ECO:0000256" key="3">
    <source>
        <dbReference type="ARBA" id="ARBA00022452"/>
    </source>
</evidence>
<dbReference type="PANTHER" id="PTHR47234:SF3">
    <property type="entry name" value="SECRETIN_TONB SHORT N-TERMINAL DOMAIN-CONTAINING PROTEIN"/>
    <property type="match status" value="1"/>
</dbReference>
<dbReference type="Gene3D" id="2.40.170.20">
    <property type="entry name" value="TonB-dependent receptor, beta-barrel domain"/>
    <property type="match status" value="1"/>
</dbReference>
<dbReference type="InterPro" id="IPR037066">
    <property type="entry name" value="Plug_dom_sf"/>
</dbReference>
<dbReference type="KEGG" id="pmaw:MACH26_00130"/>
<comment type="similarity">
    <text evidence="8 9">Belongs to the TonB-dependent receptor family.</text>
</comment>
<proteinExistence type="inferred from homology"/>
<evidence type="ECO:0000259" key="11">
    <source>
        <dbReference type="Pfam" id="PF07715"/>
    </source>
</evidence>
<dbReference type="Pfam" id="PF07715">
    <property type="entry name" value="Plug"/>
    <property type="match status" value="1"/>
</dbReference>
<evidence type="ECO:0000256" key="5">
    <source>
        <dbReference type="ARBA" id="ARBA00023077"/>
    </source>
</evidence>
<protein>
    <submittedName>
        <fullName evidence="12">Ligand-gated channel</fullName>
    </submittedName>
</protein>
<dbReference type="EMBL" id="AP027272">
    <property type="protein sequence ID" value="BDX04492.1"/>
    <property type="molecule type" value="Genomic_DNA"/>
</dbReference>
<dbReference type="InterPro" id="IPR000531">
    <property type="entry name" value="Beta-barrel_TonB"/>
</dbReference>
<evidence type="ECO:0000256" key="2">
    <source>
        <dbReference type="ARBA" id="ARBA00022448"/>
    </source>
</evidence>
<gene>
    <name evidence="12" type="primary">bfeA</name>
    <name evidence="12" type="ORF">MACH26_00130</name>
</gene>
<evidence type="ECO:0000313" key="12">
    <source>
        <dbReference type="EMBL" id="BDX04492.1"/>
    </source>
</evidence>
<dbReference type="AlphaFoldDB" id="A0AA48HJ13"/>
<evidence type="ECO:0000259" key="10">
    <source>
        <dbReference type="Pfam" id="PF00593"/>
    </source>
</evidence>
<dbReference type="GO" id="GO:0009279">
    <property type="term" value="C:cell outer membrane"/>
    <property type="evidence" value="ECO:0007669"/>
    <property type="project" value="UniProtKB-SubCell"/>
</dbReference>
<feature type="domain" description="TonB-dependent receptor plug" evidence="11">
    <location>
        <begin position="43"/>
        <end position="162"/>
    </location>
</feature>
<evidence type="ECO:0000313" key="13">
    <source>
        <dbReference type="Proteomes" id="UP001333710"/>
    </source>
</evidence>
<keyword evidence="2 8" id="KW-0813">Transport</keyword>
<name>A0AA48HJ13_9ALTE</name>
<dbReference type="Gene3D" id="2.170.130.10">
    <property type="entry name" value="TonB-dependent receptor, plug domain"/>
    <property type="match status" value="1"/>
</dbReference>
<keyword evidence="4 8" id="KW-0812">Transmembrane</keyword>
<accession>A0AA48HJ13</accession>
<dbReference type="Pfam" id="PF00593">
    <property type="entry name" value="TonB_dep_Rec_b-barrel"/>
    <property type="match status" value="1"/>
</dbReference>
<dbReference type="PROSITE" id="PS52016">
    <property type="entry name" value="TONB_DEPENDENT_REC_3"/>
    <property type="match status" value="1"/>
</dbReference>
<evidence type="ECO:0000256" key="7">
    <source>
        <dbReference type="ARBA" id="ARBA00023237"/>
    </source>
</evidence>
<dbReference type="InterPro" id="IPR039426">
    <property type="entry name" value="TonB-dep_rcpt-like"/>
</dbReference>
<reference evidence="12" key="1">
    <citation type="submission" date="2023-01" db="EMBL/GenBank/DDBJ databases">
        <title>Complete genome sequence of Planctobacterium marinum strain Dej080120_11.</title>
        <authorList>
            <person name="Ueki S."/>
            <person name="Maruyama F."/>
        </authorList>
    </citation>
    <scope>NUCLEOTIDE SEQUENCE</scope>
    <source>
        <strain evidence="12">Dej080120_11</strain>
    </source>
</reference>
<comment type="subcellular location">
    <subcellularLocation>
        <location evidence="1 8">Cell outer membrane</location>
        <topology evidence="1 8">Multi-pass membrane protein</topology>
    </subcellularLocation>
</comment>
<keyword evidence="6 8" id="KW-0472">Membrane</keyword>
<evidence type="ECO:0000256" key="8">
    <source>
        <dbReference type="PROSITE-ProRule" id="PRU01360"/>
    </source>
</evidence>
<keyword evidence="7 8" id="KW-0998">Cell outer membrane</keyword>
<dbReference type="InterPro" id="IPR012910">
    <property type="entry name" value="Plug_dom"/>
</dbReference>
<keyword evidence="13" id="KW-1185">Reference proteome</keyword>
<organism evidence="12 13">
    <name type="scientific">Planctobacterium marinum</name>
    <dbReference type="NCBI Taxonomy" id="1631968"/>
    <lineage>
        <taxon>Bacteria</taxon>
        <taxon>Pseudomonadati</taxon>
        <taxon>Pseudomonadota</taxon>
        <taxon>Gammaproteobacteria</taxon>
        <taxon>Alteromonadales</taxon>
        <taxon>Alteromonadaceae</taxon>
        <taxon>Planctobacterium</taxon>
    </lineage>
</organism>
<keyword evidence="3 8" id="KW-1134">Transmembrane beta strand</keyword>
<dbReference type="SUPFAM" id="SSF56935">
    <property type="entry name" value="Porins"/>
    <property type="match status" value="1"/>
</dbReference>
<sequence length="828" mass="90995">MPSSAVTLAQTTISLDSADDFEDEDIEQVRVIGTRNFGRSSAQLPVAVDTIDAQRLRSTGHFEVGRMLQNTAPSFNFSSSAISDGTDAIRPATLRGLGPDQTLVLINNKRRHTAALVHINTSVGRGTSGTDLNAIPAGAIKRIEILRDGAAAQYGSDAIAGVINIILKDDVDYSSVYGSYGLHQEGDGNSALLSANHSIESEFGTINATLEYRDRGSTNRAGQSGVCQYLLSCSDTDGDGVLETSDPREIAFPRTNFQIGDAEVKQLSGALNGYRETFDGEYYGFVTFSLRETQSKGFFRRANELEKNPLIDGTQSFYSDGFLPEIDSQLLDYSINAGYSTLLESNINMDISFTFGRNQMQFDVNNSVNASFVQEQVNSGLSAQQIKANTPTQAYAGELTTSLGTVNLDFVSERIRKNYAWGLELRLDQYEINQGDEYAWFDYDGIEGVGAAGIQVFPGFTPDNEVSETRFVYSAYLDAEWDVTTKSLVSGALRYDHYQGFGGTLNAKLAGRLDFSPALAIRGSINTGFRAPSMQQLYFNNISTQFNNGSAAQVGTFRNDSDLAHQIGIRELQEEQSVSFNAGLLYSNHNITATLDFYLINIDDRIVISEQLTRGLGSLQLDQALLQNSVQSAQFFINAAETETKGLDLVVSWFPELADSDLELTAALNITDTEVTNINASGSLSELNDLDLFGEQARSIIEDWQPESHAILSANYTYEDWQLDFNLNRYGKYRVIDGQQSQQFSSKWLADVRAGYPLTEATLIHFGVNNLTNTYPDTNLIGQSREGRIETNTGDVVVDSAGVFTYSRRAAPFGFNGRFYYAGIESRF</sequence>
<dbReference type="PANTHER" id="PTHR47234">
    <property type="match status" value="1"/>
</dbReference>
<evidence type="ECO:0000256" key="9">
    <source>
        <dbReference type="RuleBase" id="RU003357"/>
    </source>
</evidence>
<dbReference type="Proteomes" id="UP001333710">
    <property type="component" value="Chromosome"/>
</dbReference>
<feature type="domain" description="TonB-dependent receptor-like beta-barrel" evidence="10">
    <location>
        <begin position="277"/>
        <end position="771"/>
    </location>
</feature>
<evidence type="ECO:0000256" key="6">
    <source>
        <dbReference type="ARBA" id="ARBA00023136"/>
    </source>
</evidence>